<gene>
    <name evidence="2" type="ORF">HMPREF0397_0914</name>
</gene>
<comment type="caution">
    <text evidence="2">The sequence shown here is derived from an EMBL/GenBank/DDBJ whole genome shotgun (WGS) entry which is preliminary data.</text>
</comment>
<dbReference type="AlphaFoldDB" id="D5RCH9"/>
<evidence type="ECO:0000313" key="2">
    <source>
        <dbReference type="EMBL" id="EFG95488.1"/>
    </source>
</evidence>
<keyword evidence="1" id="KW-0812">Transmembrane</keyword>
<reference evidence="2 3" key="1">
    <citation type="submission" date="2010-04" db="EMBL/GenBank/DDBJ databases">
        <authorList>
            <person name="Qin X."/>
            <person name="Bachman B."/>
            <person name="Battles P."/>
            <person name="Bell A."/>
            <person name="Bess C."/>
            <person name="Bickham C."/>
            <person name="Chaboub L."/>
            <person name="Chen D."/>
            <person name="Coyle M."/>
            <person name="Deiros D.R."/>
            <person name="Dinh H."/>
            <person name="Forbes L."/>
            <person name="Fowler G."/>
            <person name="Francisco L."/>
            <person name="Fu Q."/>
            <person name="Gubbala S."/>
            <person name="Hale W."/>
            <person name="Han Y."/>
            <person name="Hemphill L."/>
            <person name="Highlander S.K."/>
            <person name="Hirani K."/>
            <person name="Hogues M."/>
            <person name="Jackson L."/>
            <person name="Jakkamsetti A."/>
            <person name="Javaid M."/>
            <person name="Jiang H."/>
            <person name="Korchina V."/>
            <person name="Kovar C."/>
            <person name="Lara F."/>
            <person name="Lee S."/>
            <person name="Mata R."/>
            <person name="Mathew T."/>
            <person name="Moen C."/>
            <person name="Morales K."/>
            <person name="Munidasa M."/>
            <person name="Nazareth L."/>
            <person name="Ngo R."/>
            <person name="Nguyen L."/>
            <person name="Okwuonu G."/>
            <person name="Ongeri F."/>
            <person name="Patil S."/>
            <person name="Petrosino J."/>
            <person name="Pham C."/>
            <person name="Pham P."/>
            <person name="Pu L.-L."/>
            <person name="Puazo M."/>
            <person name="Raj R."/>
            <person name="Reid J."/>
            <person name="Rouhana J."/>
            <person name="Saada N."/>
            <person name="Shang Y."/>
            <person name="Simmons D."/>
            <person name="Thornton R."/>
            <person name="Warren J."/>
            <person name="Weissenberger G."/>
            <person name="Zhang J."/>
            <person name="Zhang L."/>
            <person name="Zhou C."/>
            <person name="Zhu D."/>
            <person name="Muzny D."/>
            <person name="Worley K."/>
            <person name="Gibbs R."/>
        </authorList>
    </citation>
    <scope>NUCLEOTIDE SEQUENCE [LARGE SCALE GENOMIC DNA]</scope>
    <source>
        <strain evidence="3">ATCC 23726 / VPI 4351</strain>
    </source>
</reference>
<name>D5RCH9_FUSN2</name>
<evidence type="ECO:0000313" key="3">
    <source>
        <dbReference type="Proteomes" id="UP000003643"/>
    </source>
</evidence>
<organism evidence="2 3">
    <name type="scientific">Fusobacterium nucleatum subsp. nucleatum (strain ATCC 23726 / VPI 4351)</name>
    <dbReference type="NCBI Taxonomy" id="525283"/>
    <lineage>
        <taxon>Bacteria</taxon>
        <taxon>Fusobacteriati</taxon>
        <taxon>Fusobacteriota</taxon>
        <taxon>Fusobacteriia</taxon>
        <taxon>Fusobacteriales</taxon>
        <taxon>Fusobacteriaceae</taxon>
        <taxon>Fusobacterium</taxon>
    </lineage>
</organism>
<proteinExistence type="predicted"/>
<feature type="transmembrane region" description="Helical" evidence="1">
    <location>
        <begin position="21"/>
        <end position="38"/>
    </location>
</feature>
<keyword evidence="1" id="KW-0472">Membrane</keyword>
<accession>D5RCH9</accession>
<dbReference type="Proteomes" id="UP000003643">
    <property type="component" value="Unassembled WGS sequence"/>
</dbReference>
<sequence length="39" mass="4829">MYSEFNRNEKGLIKLRIYSKFKNNISLIIGYYFYLYILV</sequence>
<evidence type="ECO:0000256" key="1">
    <source>
        <dbReference type="SAM" id="Phobius"/>
    </source>
</evidence>
<keyword evidence="1" id="KW-1133">Transmembrane helix</keyword>
<protein>
    <submittedName>
        <fullName evidence="2">Uncharacterized protein</fullName>
    </submittedName>
</protein>
<dbReference type="EMBL" id="ADVK01000025">
    <property type="protein sequence ID" value="EFG95488.1"/>
    <property type="molecule type" value="Genomic_DNA"/>
</dbReference>